<dbReference type="EMBL" id="LFMY01000002">
    <property type="protein sequence ID" value="OKL62714.1"/>
    <property type="molecule type" value="Genomic_DNA"/>
</dbReference>
<comment type="similarity">
    <text evidence="1">Belongs to the asaB hydroxylase/desaturase family.</text>
</comment>
<reference evidence="3 4" key="1">
    <citation type="submission" date="2015-06" db="EMBL/GenBank/DDBJ databases">
        <title>Talaromyces atroroseus IBT 11181 draft genome.</title>
        <authorList>
            <person name="Rasmussen K.B."/>
            <person name="Rasmussen S."/>
            <person name="Petersen B."/>
            <person name="Sicheritz-Ponten T."/>
            <person name="Mortensen U.H."/>
            <person name="Thrane U."/>
        </authorList>
    </citation>
    <scope>NUCLEOTIDE SEQUENCE [LARGE SCALE GENOMIC DNA]</scope>
    <source>
        <strain evidence="3 4">IBT 11181</strain>
    </source>
</reference>
<dbReference type="PANTHER" id="PTHR34598:SF3">
    <property type="entry name" value="OXIDOREDUCTASE AN1597"/>
    <property type="match status" value="1"/>
</dbReference>
<comment type="caution">
    <text evidence="3">The sequence shown here is derived from an EMBL/GenBank/DDBJ whole genome shotgun (WGS) entry which is preliminary data.</text>
</comment>
<dbReference type="Proteomes" id="UP000214365">
    <property type="component" value="Unassembled WGS sequence"/>
</dbReference>
<feature type="region of interest" description="Disordered" evidence="2">
    <location>
        <begin position="1"/>
        <end position="35"/>
    </location>
</feature>
<dbReference type="GO" id="GO:0016491">
    <property type="term" value="F:oxidoreductase activity"/>
    <property type="evidence" value="ECO:0007669"/>
    <property type="project" value="InterPro"/>
</dbReference>
<evidence type="ECO:0000313" key="4">
    <source>
        <dbReference type="Proteomes" id="UP000214365"/>
    </source>
</evidence>
<gene>
    <name evidence="3" type="ORF">UA08_01362</name>
</gene>
<dbReference type="STRING" id="1441469.A0A1Q5Q9V5"/>
<proteinExistence type="inferred from homology"/>
<dbReference type="AlphaFoldDB" id="A0A1Q5Q9V5"/>
<accession>A0A1Q5Q9V5</accession>
<keyword evidence="4" id="KW-1185">Reference proteome</keyword>
<dbReference type="InterPro" id="IPR044053">
    <property type="entry name" value="AsaB-like"/>
</dbReference>
<dbReference type="RefSeq" id="XP_020122835.1">
    <property type="nucleotide sequence ID" value="XM_020261018.1"/>
</dbReference>
<organism evidence="3 4">
    <name type="scientific">Talaromyces atroroseus</name>
    <dbReference type="NCBI Taxonomy" id="1441469"/>
    <lineage>
        <taxon>Eukaryota</taxon>
        <taxon>Fungi</taxon>
        <taxon>Dikarya</taxon>
        <taxon>Ascomycota</taxon>
        <taxon>Pezizomycotina</taxon>
        <taxon>Eurotiomycetes</taxon>
        <taxon>Eurotiomycetidae</taxon>
        <taxon>Eurotiales</taxon>
        <taxon>Trichocomaceae</taxon>
        <taxon>Talaromyces</taxon>
        <taxon>Talaromyces sect. Trachyspermi</taxon>
    </lineage>
</organism>
<dbReference type="PANTHER" id="PTHR34598">
    <property type="entry name" value="BLL6449 PROTEIN"/>
    <property type="match status" value="1"/>
</dbReference>
<evidence type="ECO:0000313" key="3">
    <source>
        <dbReference type="EMBL" id="OKL62714.1"/>
    </source>
</evidence>
<protein>
    <submittedName>
        <fullName evidence="3">Uncharacterized protein</fullName>
    </submittedName>
</protein>
<feature type="compositionally biased region" description="Polar residues" evidence="2">
    <location>
        <begin position="1"/>
        <end position="24"/>
    </location>
</feature>
<name>A0A1Q5Q9V5_TALAT</name>
<dbReference type="GeneID" id="31001117"/>
<feature type="compositionally biased region" description="Basic and acidic residues" evidence="2">
    <location>
        <begin position="25"/>
        <end position="35"/>
    </location>
</feature>
<evidence type="ECO:0000256" key="1">
    <source>
        <dbReference type="ARBA" id="ARBA00023604"/>
    </source>
</evidence>
<sequence length="249" mass="28933">MSGSARTGKYSDTTKQTHHSAMQKTSEHRDPKETSDSVLAPINYIANLSKYRNEVPYYLLGVQTTPEVPETNIEFISKDVLIKDIRMHTEQINIEDNAFQLFNWPYIGIRAECSYEEVNEYCKDMSTLLAKELEAEKFRNSDPQSIVSKSPDPLRSRVSPAKDFLENPICKAHVDQTETGGLRRLRLHLTDFEYREYVLSGRYRVRIVNERHEWFWASNMVPEEVMVFTTWDSKKAEKATNCIRSHVTT</sequence>
<evidence type="ECO:0000256" key="2">
    <source>
        <dbReference type="SAM" id="MobiDB-lite"/>
    </source>
</evidence>
<dbReference type="OrthoDB" id="412788at2759"/>